<keyword evidence="1" id="KW-0812">Transmembrane</keyword>
<gene>
    <name evidence="2" type="ORF">ACN38_g7580</name>
</gene>
<sequence length="131" mass="14959">MSGPGRDPRQLFFLFFLFSSLFFFPFSLFFFPFFFPFPIPRWAISSFLPAKSLLTRFSRPIPPSTLSTLVSLPFTLPLSLSLYSSILLLSPYCFQSLFPFFYTLLFIHLPGVYNFPLLSSSPFSLSSFAAG</sequence>
<evidence type="ECO:0000313" key="3">
    <source>
        <dbReference type="Proteomes" id="UP000037696"/>
    </source>
</evidence>
<protein>
    <submittedName>
        <fullName evidence="2">Uncharacterized protein</fullName>
    </submittedName>
</protein>
<keyword evidence="1" id="KW-0472">Membrane</keyword>
<reference evidence="2 3" key="1">
    <citation type="submission" date="2015-08" db="EMBL/GenBank/DDBJ databases">
        <title>Genome sequencing of Penicillium nordicum.</title>
        <authorList>
            <person name="Nguyen H.D."/>
            <person name="Seifert K.A."/>
        </authorList>
    </citation>
    <scope>NUCLEOTIDE SEQUENCE [LARGE SCALE GENOMIC DNA]</scope>
    <source>
        <strain evidence="2 3">DAOMC 185683</strain>
    </source>
</reference>
<evidence type="ECO:0000256" key="1">
    <source>
        <dbReference type="SAM" id="Phobius"/>
    </source>
</evidence>
<name>A0A0M8P6S0_9EURO</name>
<evidence type="ECO:0000313" key="2">
    <source>
        <dbReference type="EMBL" id="KOS41550.1"/>
    </source>
</evidence>
<comment type="caution">
    <text evidence="2">The sequence shown here is derived from an EMBL/GenBank/DDBJ whole genome shotgun (WGS) entry which is preliminary data.</text>
</comment>
<keyword evidence="3" id="KW-1185">Reference proteome</keyword>
<keyword evidence="1" id="KW-1133">Transmembrane helix</keyword>
<dbReference type="EMBL" id="LHQQ01000129">
    <property type="protein sequence ID" value="KOS41550.1"/>
    <property type="molecule type" value="Genomic_DNA"/>
</dbReference>
<proteinExistence type="predicted"/>
<dbReference type="AlphaFoldDB" id="A0A0M8P6S0"/>
<feature type="transmembrane region" description="Helical" evidence="1">
    <location>
        <begin position="66"/>
        <end position="89"/>
    </location>
</feature>
<accession>A0A0M8P6S0</accession>
<dbReference type="Proteomes" id="UP000037696">
    <property type="component" value="Unassembled WGS sequence"/>
</dbReference>
<feature type="transmembrane region" description="Helical" evidence="1">
    <location>
        <begin position="12"/>
        <end position="35"/>
    </location>
</feature>
<feature type="transmembrane region" description="Helical" evidence="1">
    <location>
        <begin position="96"/>
        <end position="115"/>
    </location>
</feature>
<organism evidence="2 3">
    <name type="scientific">Penicillium nordicum</name>
    <dbReference type="NCBI Taxonomy" id="229535"/>
    <lineage>
        <taxon>Eukaryota</taxon>
        <taxon>Fungi</taxon>
        <taxon>Dikarya</taxon>
        <taxon>Ascomycota</taxon>
        <taxon>Pezizomycotina</taxon>
        <taxon>Eurotiomycetes</taxon>
        <taxon>Eurotiomycetidae</taxon>
        <taxon>Eurotiales</taxon>
        <taxon>Aspergillaceae</taxon>
        <taxon>Penicillium</taxon>
    </lineage>
</organism>